<sequence length="78" mass="8254">MSEEIPLFEPIGKQTSKPKPEEKTPGQRYVAPKPKPIPAPVAPSVAPAPGPKENVAAINDITSPEAKALIESDSNDIK</sequence>
<comment type="caution">
    <text evidence="2">The sequence shown here is derived from an EMBL/GenBank/DDBJ whole genome shotgun (WGS) entry which is preliminary data.</text>
</comment>
<dbReference type="AlphaFoldDB" id="A0A0F9G0V4"/>
<dbReference type="EMBL" id="LAZR01028244">
    <property type="protein sequence ID" value="KKL63220.1"/>
    <property type="molecule type" value="Genomic_DNA"/>
</dbReference>
<reference evidence="2" key="1">
    <citation type="journal article" date="2015" name="Nature">
        <title>Complex archaea that bridge the gap between prokaryotes and eukaryotes.</title>
        <authorList>
            <person name="Spang A."/>
            <person name="Saw J.H."/>
            <person name="Jorgensen S.L."/>
            <person name="Zaremba-Niedzwiedzka K."/>
            <person name="Martijn J."/>
            <person name="Lind A.E."/>
            <person name="van Eijk R."/>
            <person name="Schleper C."/>
            <person name="Guy L."/>
            <person name="Ettema T.J."/>
        </authorList>
    </citation>
    <scope>NUCLEOTIDE SEQUENCE</scope>
</reference>
<organism evidence="2">
    <name type="scientific">marine sediment metagenome</name>
    <dbReference type="NCBI Taxonomy" id="412755"/>
    <lineage>
        <taxon>unclassified sequences</taxon>
        <taxon>metagenomes</taxon>
        <taxon>ecological metagenomes</taxon>
    </lineage>
</organism>
<evidence type="ECO:0000313" key="2">
    <source>
        <dbReference type="EMBL" id="KKL63220.1"/>
    </source>
</evidence>
<proteinExistence type="predicted"/>
<accession>A0A0F9G0V4</accession>
<feature type="region of interest" description="Disordered" evidence="1">
    <location>
        <begin position="1"/>
        <end position="60"/>
    </location>
</feature>
<evidence type="ECO:0000256" key="1">
    <source>
        <dbReference type="SAM" id="MobiDB-lite"/>
    </source>
</evidence>
<feature type="compositionally biased region" description="Pro residues" evidence="1">
    <location>
        <begin position="33"/>
        <end position="50"/>
    </location>
</feature>
<protein>
    <submittedName>
        <fullName evidence="2">Uncharacterized protein</fullName>
    </submittedName>
</protein>
<gene>
    <name evidence="2" type="ORF">LCGC14_2177300</name>
</gene>
<feature type="non-terminal residue" evidence="2">
    <location>
        <position position="78"/>
    </location>
</feature>
<name>A0A0F9G0V4_9ZZZZ</name>